<evidence type="ECO:0000313" key="7">
    <source>
        <dbReference type="EMBL" id="BBX14965.1"/>
    </source>
</evidence>
<dbReference type="SUPFAM" id="SSF46689">
    <property type="entry name" value="Homeodomain-like"/>
    <property type="match status" value="1"/>
</dbReference>
<dbReference type="KEGG" id="mnm:MNVM_40460"/>
<feature type="region of interest" description="Disordered" evidence="5">
    <location>
        <begin position="1"/>
        <end position="31"/>
    </location>
</feature>
<dbReference type="PROSITE" id="PS50977">
    <property type="entry name" value="HTH_TETR_2"/>
    <property type="match status" value="1"/>
</dbReference>
<dbReference type="PANTHER" id="PTHR30055">
    <property type="entry name" value="HTH-TYPE TRANSCRIPTIONAL REGULATOR RUTR"/>
    <property type="match status" value="1"/>
</dbReference>
<dbReference type="EMBL" id="AP022562">
    <property type="protein sequence ID" value="BBX14965.1"/>
    <property type="molecule type" value="Genomic_DNA"/>
</dbReference>
<gene>
    <name evidence="7" type="ORF">MNVM_40460</name>
</gene>
<accession>A0A7I7JT02</accession>
<dbReference type="InterPro" id="IPR050109">
    <property type="entry name" value="HTH-type_TetR-like_transc_reg"/>
</dbReference>
<dbReference type="PANTHER" id="PTHR30055:SF148">
    <property type="entry name" value="TETR-FAMILY TRANSCRIPTIONAL REGULATOR"/>
    <property type="match status" value="1"/>
</dbReference>
<evidence type="ECO:0000313" key="8">
    <source>
        <dbReference type="Proteomes" id="UP000466997"/>
    </source>
</evidence>
<keyword evidence="1" id="KW-0805">Transcription regulation</keyword>
<dbReference type="AlphaFoldDB" id="A0A7I7JT02"/>
<evidence type="ECO:0000256" key="2">
    <source>
        <dbReference type="ARBA" id="ARBA00023125"/>
    </source>
</evidence>
<evidence type="ECO:0000256" key="1">
    <source>
        <dbReference type="ARBA" id="ARBA00023015"/>
    </source>
</evidence>
<dbReference type="InterPro" id="IPR036271">
    <property type="entry name" value="Tet_transcr_reg_TetR-rel_C_sf"/>
</dbReference>
<evidence type="ECO:0000256" key="5">
    <source>
        <dbReference type="SAM" id="MobiDB-lite"/>
    </source>
</evidence>
<dbReference type="InterPro" id="IPR009057">
    <property type="entry name" value="Homeodomain-like_sf"/>
</dbReference>
<feature type="DNA-binding region" description="H-T-H motif" evidence="4">
    <location>
        <begin position="57"/>
        <end position="76"/>
    </location>
</feature>
<keyword evidence="2 4" id="KW-0238">DNA-binding</keyword>
<proteinExistence type="predicted"/>
<dbReference type="SUPFAM" id="SSF48498">
    <property type="entry name" value="Tetracyclin repressor-like, C-terminal domain"/>
    <property type="match status" value="1"/>
</dbReference>
<feature type="domain" description="HTH tetR-type" evidence="6">
    <location>
        <begin position="34"/>
        <end position="94"/>
    </location>
</feature>
<keyword evidence="3" id="KW-0804">Transcription</keyword>
<dbReference type="InterPro" id="IPR001647">
    <property type="entry name" value="HTH_TetR"/>
</dbReference>
<dbReference type="Gene3D" id="1.10.10.60">
    <property type="entry name" value="Homeodomain-like"/>
    <property type="match status" value="1"/>
</dbReference>
<keyword evidence="8" id="KW-1185">Reference proteome</keyword>
<organism evidence="7 8">
    <name type="scientific">Mycobacterium novum</name>
    <dbReference type="NCBI Taxonomy" id="2492438"/>
    <lineage>
        <taxon>Bacteria</taxon>
        <taxon>Bacillati</taxon>
        <taxon>Actinomycetota</taxon>
        <taxon>Actinomycetes</taxon>
        <taxon>Mycobacteriales</taxon>
        <taxon>Mycobacteriaceae</taxon>
        <taxon>Mycobacterium</taxon>
    </lineage>
</organism>
<feature type="region of interest" description="Disordered" evidence="5">
    <location>
        <begin position="221"/>
        <end position="251"/>
    </location>
</feature>
<evidence type="ECO:0000256" key="3">
    <source>
        <dbReference type="ARBA" id="ARBA00023163"/>
    </source>
</evidence>
<dbReference type="Proteomes" id="UP000466997">
    <property type="component" value="Chromosome"/>
</dbReference>
<dbReference type="Pfam" id="PF16859">
    <property type="entry name" value="TetR_C_11"/>
    <property type="match status" value="1"/>
</dbReference>
<evidence type="ECO:0000256" key="4">
    <source>
        <dbReference type="PROSITE-ProRule" id="PRU00335"/>
    </source>
</evidence>
<sequence length="251" mass="27374">MIVDAGDESPVAGRGRRRDARSKLRQRTDGRLDRSRDSAILDAALAALTEHGYNGTNMNDVATRAGVGKAAIYRRWSSKAALITDALLYWRPDLIDDDAPDTGSLAGDFDALVERVARNDSERIPNDLVLRVAMEAMHDPHLSSALDDLMLLKGRRMVTAILQQATTRGELPPDRDWSLIADALTGMGLMRAINGQSVDATFIRSVIDTLILPAVCAADTGPPQPAAQHRSRQRHPRVSKPDNGKRPDAEP</sequence>
<reference evidence="7 8" key="1">
    <citation type="journal article" date="2019" name="Emerg. Microbes Infect.">
        <title>Comprehensive subspecies identification of 175 nontuberculous mycobacteria species based on 7547 genomic profiles.</title>
        <authorList>
            <person name="Matsumoto Y."/>
            <person name="Kinjo T."/>
            <person name="Motooka D."/>
            <person name="Nabeya D."/>
            <person name="Jung N."/>
            <person name="Uechi K."/>
            <person name="Horii T."/>
            <person name="Iida T."/>
            <person name="Fujita J."/>
            <person name="Nakamura S."/>
        </authorList>
    </citation>
    <scope>NUCLEOTIDE SEQUENCE [LARGE SCALE GENOMIC DNA]</scope>
    <source>
        <strain evidence="7 8">JCM 6391</strain>
    </source>
</reference>
<dbReference type="PRINTS" id="PR00455">
    <property type="entry name" value="HTHTETR"/>
</dbReference>
<feature type="compositionally biased region" description="Basic and acidic residues" evidence="5">
    <location>
        <begin position="239"/>
        <end position="251"/>
    </location>
</feature>
<dbReference type="Gene3D" id="1.10.357.10">
    <property type="entry name" value="Tetracycline Repressor, domain 2"/>
    <property type="match status" value="1"/>
</dbReference>
<feature type="compositionally biased region" description="Basic residues" evidence="5">
    <location>
        <begin position="14"/>
        <end position="25"/>
    </location>
</feature>
<name>A0A7I7JT02_9MYCO</name>
<evidence type="ECO:0000259" key="6">
    <source>
        <dbReference type="PROSITE" id="PS50977"/>
    </source>
</evidence>
<dbReference type="GO" id="GO:0003700">
    <property type="term" value="F:DNA-binding transcription factor activity"/>
    <property type="evidence" value="ECO:0007669"/>
    <property type="project" value="TreeGrafter"/>
</dbReference>
<dbReference type="InterPro" id="IPR011075">
    <property type="entry name" value="TetR_C"/>
</dbReference>
<dbReference type="GO" id="GO:0000976">
    <property type="term" value="F:transcription cis-regulatory region binding"/>
    <property type="evidence" value="ECO:0007669"/>
    <property type="project" value="TreeGrafter"/>
</dbReference>
<feature type="compositionally biased region" description="Basic residues" evidence="5">
    <location>
        <begin position="229"/>
        <end position="238"/>
    </location>
</feature>
<dbReference type="Pfam" id="PF00440">
    <property type="entry name" value="TetR_N"/>
    <property type="match status" value="1"/>
</dbReference>
<protein>
    <submittedName>
        <fullName evidence="7">TetR family transcriptional regulator</fullName>
    </submittedName>
</protein>